<accession>A0ABR5A6H5</accession>
<proteinExistence type="predicted"/>
<keyword evidence="2" id="KW-1185">Reference proteome</keyword>
<evidence type="ECO:0000313" key="1">
    <source>
        <dbReference type="EMBL" id="KIL36368.1"/>
    </source>
</evidence>
<dbReference type="EMBL" id="JXAL01000010">
    <property type="protein sequence ID" value="KIL36368.1"/>
    <property type="molecule type" value="Genomic_DNA"/>
</dbReference>
<organism evidence="1 2">
    <name type="scientific">Cohnella kolymensis</name>
    <dbReference type="NCBI Taxonomy" id="1590652"/>
    <lineage>
        <taxon>Bacteria</taxon>
        <taxon>Bacillati</taxon>
        <taxon>Bacillota</taxon>
        <taxon>Bacilli</taxon>
        <taxon>Bacillales</taxon>
        <taxon>Paenibacillaceae</taxon>
        <taxon>Cohnella</taxon>
    </lineage>
</organism>
<sequence>MIGADSRKTKRLGQPGGQYSDTISIKIIGDVRRTETGPSADMSLDVWAATLDPYLNTACAACLASLRFREDVNPNRRLI</sequence>
<dbReference type="Proteomes" id="UP000054526">
    <property type="component" value="Unassembled WGS sequence"/>
</dbReference>
<reference evidence="1 2" key="1">
    <citation type="submission" date="2014-12" db="EMBL/GenBank/DDBJ databases">
        <title>Draft genome sequence of Cohnella kolymensis strain B-2846.</title>
        <authorList>
            <person name="Karlyshev A.V."/>
            <person name="Kudryashova E.B."/>
        </authorList>
    </citation>
    <scope>NUCLEOTIDE SEQUENCE [LARGE SCALE GENOMIC DNA]</scope>
    <source>
        <strain evidence="1 2">VKM B-2846</strain>
    </source>
</reference>
<evidence type="ECO:0000313" key="2">
    <source>
        <dbReference type="Proteomes" id="UP000054526"/>
    </source>
</evidence>
<protein>
    <submittedName>
        <fullName evidence="1">Uncharacterized protein</fullName>
    </submittedName>
</protein>
<comment type="caution">
    <text evidence="1">The sequence shown here is derived from an EMBL/GenBank/DDBJ whole genome shotgun (WGS) entry which is preliminary data.</text>
</comment>
<name>A0ABR5A6H5_9BACL</name>
<gene>
    <name evidence="1" type="ORF">SD71_08095</name>
</gene>